<keyword evidence="1" id="KW-1133">Transmembrane helix</keyword>
<keyword evidence="3" id="KW-1185">Reference proteome</keyword>
<evidence type="ECO:0000313" key="2">
    <source>
        <dbReference type="EMBL" id="CAJ0588396.1"/>
    </source>
</evidence>
<comment type="caution">
    <text evidence="2">The sequence shown here is derived from an EMBL/GenBank/DDBJ whole genome shotgun (WGS) entry which is preliminary data.</text>
</comment>
<gene>
    <name evidence="2" type="ORF">CYNAS_LOCUS379</name>
</gene>
<keyword evidence="1" id="KW-0472">Membrane</keyword>
<protein>
    <submittedName>
        <fullName evidence="2">Uncharacterized protein</fullName>
    </submittedName>
</protein>
<organism evidence="2 3">
    <name type="scientific">Cylicocyclus nassatus</name>
    <name type="common">Nematode worm</name>
    <dbReference type="NCBI Taxonomy" id="53992"/>
    <lineage>
        <taxon>Eukaryota</taxon>
        <taxon>Metazoa</taxon>
        <taxon>Ecdysozoa</taxon>
        <taxon>Nematoda</taxon>
        <taxon>Chromadorea</taxon>
        <taxon>Rhabditida</taxon>
        <taxon>Rhabditina</taxon>
        <taxon>Rhabditomorpha</taxon>
        <taxon>Strongyloidea</taxon>
        <taxon>Strongylidae</taxon>
        <taxon>Cylicocyclus</taxon>
    </lineage>
</organism>
<reference evidence="2" key="1">
    <citation type="submission" date="2023-07" db="EMBL/GenBank/DDBJ databases">
        <authorList>
            <consortium name="CYATHOMIX"/>
        </authorList>
    </citation>
    <scope>NUCLEOTIDE SEQUENCE</scope>
    <source>
        <strain evidence="2">N/A</strain>
    </source>
</reference>
<feature type="transmembrane region" description="Helical" evidence="1">
    <location>
        <begin position="52"/>
        <end position="70"/>
    </location>
</feature>
<sequence>MSTYIYQPQSNGGKVMKMTRGEGFCGVQMLAERLNELYTWAGCEPPGLMSIIGYWTGVAVAVLVMMVGVLREMA</sequence>
<dbReference type="Proteomes" id="UP001176961">
    <property type="component" value="Unassembled WGS sequence"/>
</dbReference>
<dbReference type="AlphaFoldDB" id="A0AA36GHD0"/>
<dbReference type="EMBL" id="CATQJL010000001">
    <property type="protein sequence ID" value="CAJ0588396.1"/>
    <property type="molecule type" value="Genomic_DNA"/>
</dbReference>
<evidence type="ECO:0000256" key="1">
    <source>
        <dbReference type="SAM" id="Phobius"/>
    </source>
</evidence>
<proteinExistence type="predicted"/>
<accession>A0AA36GHD0</accession>
<keyword evidence="1" id="KW-0812">Transmembrane</keyword>
<evidence type="ECO:0000313" key="3">
    <source>
        <dbReference type="Proteomes" id="UP001176961"/>
    </source>
</evidence>
<name>A0AA36GHD0_CYLNA</name>